<keyword evidence="2" id="KW-1185">Reference proteome</keyword>
<dbReference type="HOGENOM" id="CLU_1084839_0_0_9"/>
<dbReference type="Pfam" id="PF08849">
    <property type="entry name" value="BrxA"/>
    <property type="match status" value="1"/>
</dbReference>
<dbReference type="STRING" id="335541.Swol_0988"/>
<dbReference type="Gene3D" id="1.10.3540.10">
    <property type="entry name" value="uncharacterized protein from magnetospirillum magneticum domain"/>
    <property type="match status" value="1"/>
</dbReference>
<dbReference type="AlphaFoldDB" id="Q0AYA2"/>
<accession>Q0AYA2</accession>
<dbReference type="Proteomes" id="UP000001968">
    <property type="component" value="Chromosome"/>
</dbReference>
<dbReference type="KEGG" id="swo:Swol_0988"/>
<dbReference type="InterPro" id="IPR023137">
    <property type="entry name" value="BrxA_sf"/>
</dbReference>
<evidence type="ECO:0008006" key="3">
    <source>
        <dbReference type="Google" id="ProtNLM"/>
    </source>
</evidence>
<evidence type="ECO:0000313" key="1">
    <source>
        <dbReference type="EMBL" id="ABI68302.1"/>
    </source>
</evidence>
<reference evidence="2" key="1">
    <citation type="journal article" date="2010" name="Environ. Microbiol.">
        <title>The genome of Syntrophomonas wolfei: new insights into syntrophic metabolism and biohydrogen production.</title>
        <authorList>
            <person name="Sieber J.R."/>
            <person name="Sims D.R."/>
            <person name="Han C."/>
            <person name="Kim E."/>
            <person name="Lykidis A."/>
            <person name="Lapidus A.L."/>
            <person name="McDonnald E."/>
            <person name="Rohlin L."/>
            <person name="Culley D.E."/>
            <person name="Gunsalus R."/>
            <person name="McInerney M.J."/>
        </authorList>
    </citation>
    <scope>NUCLEOTIDE SEQUENCE [LARGE SCALE GENOMIC DNA]</scope>
    <source>
        <strain evidence="2">DSM 2245B / Goettingen</strain>
    </source>
</reference>
<dbReference type="InterPro" id="IPR014948">
    <property type="entry name" value="BrxA"/>
</dbReference>
<sequence length="246" mass="28668">MNINSDINVLGSLSDFSLISALLVEGKNNTNYQAYSNIKTNRSYKRFASAITNTLIKFTDPNMEYLIRDVFEHEGLSAHCLLLIFWNACVNNELLDYLNQKVYFPALYSGRAALKKDEVVACLQELKQSETAMQKWTDSTIETTASKYLTFLKKFNLMEGRVNKTIAPPVMSDKELILFIYWLLSVEPKTNLLESGWLPYCFLEKELFIQQIMQKRYMKFYNLQYSVNNLKIEPTFSYKELYHELG</sequence>
<dbReference type="EMBL" id="CP000448">
    <property type="protein sequence ID" value="ABI68302.1"/>
    <property type="molecule type" value="Genomic_DNA"/>
</dbReference>
<proteinExistence type="predicted"/>
<organism evidence="1 2">
    <name type="scientific">Syntrophomonas wolfei subsp. wolfei (strain DSM 2245B / Goettingen)</name>
    <dbReference type="NCBI Taxonomy" id="335541"/>
    <lineage>
        <taxon>Bacteria</taxon>
        <taxon>Bacillati</taxon>
        <taxon>Bacillota</taxon>
        <taxon>Clostridia</taxon>
        <taxon>Eubacteriales</taxon>
        <taxon>Syntrophomonadaceae</taxon>
        <taxon>Syntrophomonas</taxon>
    </lineage>
</organism>
<protein>
    <recommendedName>
        <fullName evidence="3">DUF1819 domain-containing protein</fullName>
    </recommendedName>
</protein>
<dbReference type="eggNOG" id="ENOG5034313">
    <property type="taxonomic scope" value="Bacteria"/>
</dbReference>
<gene>
    <name evidence="1" type="ordered locus">Swol_0988</name>
</gene>
<name>Q0AYA2_SYNWW</name>
<evidence type="ECO:0000313" key="2">
    <source>
        <dbReference type="Proteomes" id="UP000001968"/>
    </source>
</evidence>